<keyword evidence="2" id="KW-1185">Reference proteome</keyword>
<accession>A0A1Q5PZF1</accession>
<evidence type="ECO:0000313" key="1">
    <source>
        <dbReference type="EMBL" id="OKL52856.1"/>
    </source>
</evidence>
<name>A0A1Q5PZF1_9ACTO</name>
<evidence type="ECO:0000313" key="2">
    <source>
        <dbReference type="Proteomes" id="UP000185612"/>
    </source>
</evidence>
<dbReference type="AlphaFoldDB" id="A0A1Q5PZF1"/>
<sequence length="112" mass="12663">MGLHDFEVDMEALFTAATQCAEAVQAKVDYDVEDYLPSEDSVANDEVWQAIDEFQERWEQGVNNLVDDIEEVAGRLMGVLMSYADFNVRSREKMQPVTALAAQMDTAPLRQE</sequence>
<gene>
    <name evidence="1" type="ORF">BSZ40_01830</name>
</gene>
<organism evidence="1 2">
    <name type="scientific">Buchananella hordeovulneris</name>
    <dbReference type="NCBI Taxonomy" id="52770"/>
    <lineage>
        <taxon>Bacteria</taxon>
        <taxon>Bacillati</taxon>
        <taxon>Actinomycetota</taxon>
        <taxon>Actinomycetes</taxon>
        <taxon>Actinomycetales</taxon>
        <taxon>Actinomycetaceae</taxon>
        <taxon>Buchananella</taxon>
    </lineage>
</organism>
<dbReference type="RefSeq" id="WP_073822687.1">
    <property type="nucleotide sequence ID" value="NZ_JAUNKL010000020.1"/>
</dbReference>
<dbReference type="Proteomes" id="UP000185612">
    <property type="component" value="Unassembled WGS sequence"/>
</dbReference>
<protein>
    <submittedName>
        <fullName evidence="1">Uncharacterized protein</fullName>
    </submittedName>
</protein>
<proteinExistence type="predicted"/>
<dbReference type="OrthoDB" id="3262422at2"/>
<comment type="caution">
    <text evidence="1">The sequence shown here is derived from an EMBL/GenBank/DDBJ whole genome shotgun (WGS) entry which is preliminary data.</text>
</comment>
<dbReference type="EMBL" id="MQVS01000001">
    <property type="protein sequence ID" value="OKL52856.1"/>
    <property type="molecule type" value="Genomic_DNA"/>
</dbReference>
<reference evidence="2" key="1">
    <citation type="submission" date="2016-12" db="EMBL/GenBank/DDBJ databases">
        <authorList>
            <person name="Meng X."/>
        </authorList>
    </citation>
    <scope>NUCLEOTIDE SEQUENCE [LARGE SCALE GENOMIC DNA]</scope>
    <source>
        <strain evidence="2">DSM 20732</strain>
    </source>
</reference>
<dbReference type="STRING" id="52770.BSZ40_01830"/>